<dbReference type="Gene3D" id="3.10.180.10">
    <property type="entry name" value="2,3-Dihydroxybiphenyl 1,2-Dioxygenase, domain 1"/>
    <property type="match status" value="1"/>
</dbReference>
<dbReference type="PANTHER" id="PTHR33993:SF2">
    <property type="entry name" value="VOC DOMAIN-CONTAINING PROTEIN"/>
    <property type="match status" value="1"/>
</dbReference>
<evidence type="ECO:0000313" key="3">
    <source>
        <dbReference type="EMBL" id="MBT1688648.1"/>
    </source>
</evidence>
<protein>
    <submittedName>
        <fullName evidence="3">VOC family protein</fullName>
    </submittedName>
</protein>
<dbReference type="PROSITE" id="PS51257">
    <property type="entry name" value="PROKAR_LIPOPROTEIN"/>
    <property type="match status" value="1"/>
</dbReference>
<dbReference type="InterPro" id="IPR052164">
    <property type="entry name" value="Anthracycline_SecMetBiosynth"/>
</dbReference>
<feature type="domain" description="VOC" evidence="2">
    <location>
        <begin position="42"/>
        <end position="159"/>
    </location>
</feature>
<dbReference type="InterPro" id="IPR029068">
    <property type="entry name" value="Glyas_Bleomycin-R_OHBP_Dase"/>
</dbReference>
<dbReference type="CDD" id="cd07247">
    <property type="entry name" value="SgaA_N_like"/>
    <property type="match status" value="1"/>
</dbReference>
<dbReference type="Pfam" id="PF00903">
    <property type="entry name" value="Glyoxalase"/>
    <property type="match status" value="1"/>
</dbReference>
<gene>
    <name evidence="3" type="ORF">KK078_18905</name>
</gene>
<reference evidence="3 4" key="1">
    <citation type="submission" date="2021-05" db="EMBL/GenBank/DDBJ databases">
        <title>A Polyphasic approach of four new species of the genus Ohtaekwangia: Ohtaekwangia histidinii sp. nov., Ohtaekwangia cretensis sp. nov., Ohtaekwangia indiensis sp. nov., Ohtaekwangia reichenbachii sp. nov. from diverse environment.</title>
        <authorList>
            <person name="Octaviana S."/>
        </authorList>
    </citation>
    <scope>NUCLEOTIDE SEQUENCE [LARGE SCALE GENOMIC DNA]</scope>
    <source>
        <strain evidence="3 4">PWU37</strain>
    </source>
</reference>
<sequence>MKWTAIPAIVLFAMGLSACSNGKTGQEKENTQNHRPDNMKNIISIVEIPVTDLSRSIQFYQAVLGMAIEEVDMGGTRLGVLPGGDKAVNVVLVKSADYTPATVGVVVYLNAGDDLQPMLDNVAKNGGQVIVPKTEISPAMGYFAFFLDVEGNKIGLHSRK</sequence>
<proteinExistence type="predicted"/>
<dbReference type="AlphaFoldDB" id="A0AAP2DB07"/>
<keyword evidence="4" id="KW-1185">Reference proteome</keyword>
<organism evidence="3 4">
    <name type="scientific">Dawidia soli</name>
    <dbReference type="NCBI Taxonomy" id="2782352"/>
    <lineage>
        <taxon>Bacteria</taxon>
        <taxon>Pseudomonadati</taxon>
        <taxon>Bacteroidota</taxon>
        <taxon>Cytophagia</taxon>
        <taxon>Cytophagales</taxon>
        <taxon>Chryseotaleaceae</taxon>
        <taxon>Dawidia</taxon>
    </lineage>
</organism>
<dbReference type="InterPro" id="IPR004360">
    <property type="entry name" value="Glyas_Fos-R_dOase_dom"/>
</dbReference>
<dbReference type="EMBL" id="JAHESC010000029">
    <property type="protein sequence ID" value="MBT1688648.1"/>
    <property type="molecule type" value="Genomic_DNA"/>
</dbReference>
<keyword evidence="1" id="KW-0732">Signal</keyword>
<evidence type="ECO:0000259" key="2">
    <source>
        <dbReference type="PROSITE" id="PS51819"/>
    </source>
</evidence>
<comment type="caution">
    <text evidence="3">The sequence shown here is derived from an EMBL/GenBank/DDBJ whole genome shotgun (WGS) entry which is preliminary data.</text>
</comment>
<feature type="signal peptide" evidence="1">
    <location>
        <begin position="1"/>
        <end position="22"/>
    </location>
</feature>
<dbReference type="PROSITE" id="PS51819">
    <property type="entry name" value="VOC"/>
    <property type="match status" value="1"/>
</dbReference>
<name>A0AAP2DB07_9BACT</name>
<dbReference type="RefSeq" id="WP_254091873.1">
    <property type="nucleotide sequence ID" value="NZ_JAHESC010000029.1"/>
</dbReference>
<dbReference type="InterPro" id="IPR037523">
    <property type="entry name" value="VOC_core"/>
</dbReference>
<evidence type="ECO:0000313" key="4">
    <source>
        <dbReference type="Proteomes" id="UP001319180"/>
    </source>
</evidence>
<dbReference type="SUPFAM" id="SSF54593">
    <property type="entry name" value="Glyoxalase/Bleomycin resistance protein/Dihydroxybiphenyl dioxygenase"/>
    <property type="match status" value="1"/>
</dbReference>
<dbReference type="PANTHER" id="PTHR33993">
    <property type="entry name" value="GLYOXALASE-RELATED"/>
    <property type="match status" value="1"/>
</dbReference>
<dbReference type="Proteomes" id="UP001319180">
    <property type="component" value="Unassembled WGS sequence"/>
</dbReference>
<accession>A0AAP2DB07</accession>
<feature type="chain" id="PRO_5042894976" evidence="1">
    <location>
        <begin position="23"/>
        <end position="160"/>
    </location>
</feature>
<evidence type="ECO:0000256" key="1">
    <source>
        <dbReference type="SAM" id="SignalP"/>
    </source>
</evidence>